<name>S9QN04_CYSF2</name>
<evidence type="ECO:0000313" key="2">
    <source>
        <dbReference type="Proteomes" id="UP000011682"/>
    </source>
</evidence>
<reference evidence="1" key="1">
    <citation type="submission" date="2013-05" db="EMBL/GenBank/DDBJ databases">
        <title>Genome assembly of Cystobacter fuscus DSM 2262.</title>
        <authorList>
            <person name="Sharma G."/>
            <person name="Khatri I."/>
            <person name="Kaur C."/>
            <person name="Mayilraj S."/>
            <person name="Subramanian S."/>
        </authorList>
    </citation>
    <scope>NUCLEOTIDE SEQUENCE [LARGE SCALE GENOMIC DNA]</scope>
    <source>
        <strain evidence="1">DSM 2262</strain>
    </source>
</reference>
<keyword evidence="2" id="KW-1185">Reference proteome</keyword>
<dbReference type="Proteomes" id="UP000011682">
    <property type="component" value="Unassembled WGS sequence"/>
</dbReference>
<gene>
    <name evidence="1" type="ORF">D187_004462</name>
</gene>
<accession>S9QN04</accession>
<proteinExistence type="predicted"/>
<dbReference type="EMBL" id="ANAH02000028">
    <property type="protein sequence ID" value="EPX57928.1"/>
    <property type="molecule type" value="Genomic_DNA"/>
</dbReference>
<organism evidence="1 2">
    <name type="scientific">Cystobacter fuscus (strain ATCC 25194 / DSM 2262 / NBRC 100088 / M29)</name>
    <dbReference type="NCBI Taxonomy" id="1242864"/>
    <lineage>
        <taxon>Bacteria</taxon>
        <taxon>Pseudomonadati</taxon>
        <taxon>Myxococcota</taxon>
        <taxon>Myxococcia</taxon>
        <taxon>Myxococcales</taxon>
        <taxon>Cystobacterineae</taxon>
        <taxon>Archangiaceae</taxon>
        <taxon>Cystobacter</taxon>
    </lineage>
</organism>
<comment type="caution">
    <text evidence="1">The sequence shown here is derived from an EMBL/GenBank/DDBJ whole genome shotgun (WGS) entry which is preliminary data.</text>
</comment>
<evidence type="ECO:0000313" key="1">
    <source>
        <dbReference type="EMBL" id="EPX57928.1"/>
    </source>
</evidence>
<sequence>MLVGLRRPCRRGCDRHALLLAGPGQGRRRTQGAGSLPLPAWREGACPPGCQERFPCPSAGLHRGTAVRRRGKD</sequence>
<protein>
    <submittedName>
        <fullName evidence="1">Uncharacterized protein</fullName>
    </submittedName>
</protein>
<dbReference type="AlphaFoldDB" id="S9QN04"/>